<dbReference type="GO" id="GO:0006351">
    <property type="term" value="P:DNA-templated transcription"/>
    <property type="evidence" value="ECO:0007669"/>
    <property type="project" value="UniProtKB-UniRule"/>
</dbReference>
<comment type="subcellular location">
    <subcellularLocation>
        <location evidence="1">Nucleus</location>
    </subcellularLocation>
</comment>
<evidence type="ECO:0000256" key="2">
    <source>
        <dbReference type="ARBA" id="ARBA00008912"/>
    </source>
</evidence>
<evidence type="ECO:0000256" key="1">
    <source>
        <dbReference type="ARBA" id="ARBA00004123"/>
    </source>
</evidence>
<dbReference type="InterPro" id="IPR012340">
    <property type="entry name" value="NA-bd_OB-fold"/>
</dbReference>
<accession>A0A814A0H7</accession>
<comment type="caution">
    <text evidence="6">The sequence shown here is derived from an EMBL/GenBank/DDBJ whole genome shotgun (WGS) entry which is preliminary data.</text>
</comment>
<dbReference type="GO" id="GO:0005666">
    <property type="term" value="C:RNA polymerase III complex"/>
    <property type="evidence" value="ECO:0007669"/>
    <property type="project" value="TreeGrafter"/>
</dbReference>
<dbReference type="FunFam" id="2.40.50.140:FF:000073">
    <property type="entry name" value="DNA-directed RNA polymerases I, II, and III subunit RPABC3"/>
    <property type="match status" value="1"/>
</dbReference>
<evidence type="ECO:0000313" key="6">
    <source>
        <dbReference type="EMBL" id="CAF0906903.1"/>
    </source>
</evidence>
<dbReference type="Proteomes" id="UP000663828">
    <property type="component" value="Unassembled WGS sequence"/>
</dbReference>
<dbReference type="GO" id="GO:0003899">
    <property type="term" value="F:DNA-directed RNA polymerase activity"/>
    <property type="evidence" value="ECO:0007669"/>
    <property type="project" value="UniProtKB-UniRule"/>
</dbReference>
<dbReference type="SMART" id="SM00658">
    <property type="entry name" value="RPOL8c"/>
    <property type="match status" value="1"/>
</dbReference>
<evidence type="ECO:0000256" key="5">
    <source>
        <dbReference type="PIRNR" id="PIRNR000779"/>
    </source>
</evidence>
<name>A0A814A0H7_ADIRI</name>
<dbReference type="AlphaFoldDB" id="A0A814A0H7"/>
<dbReference type="GO" id="GO:0005736">
    <property type="term" value="C:RNA polymerase I complex"/>
    <property type="evidence" value="ECO:0007669"/>
    <property type="project" value="TreeGrafter"/>
</dbReference>
<protein>
    <recommendedName>
        <fullName evidence="5">DNA-directed RNA polymerases I, II, and III subunit RPABC3</fullName>
    </recommendedName>
</protein>
<organism evidence="6 7">
    <name type="scientific">Adineta ricciae</name>
    <name type="common">Rotifer</name>
    <dbReference type="NCBI Taxonomy" id="249248"/>
    <lineage>
        <taxon>Eukaryota</taxon>
        <taxon>Metazoa</taxon>
        <taxon>Spiralia</taxon>
        <taxon>Gnathifera</taxon>
        <taxon>Rotifera</taxon>
        <taxon>Eurotatoria</taxon>
        <taxon>Bdelloidea</taxon>
        <taxon>Adinetida</taxon>
        <taxon>Adinetidae</taxon>
        <taxon>Adineta</taxon>
    </lineage>
</organism>
<gene>
    <name evidence="6" type="ORF">XAT740_LOCUS8323</name>
</gene>
<dbReference type="InterPro" id="IPR005570">
    <property type="entry name" value="RPABC3"/>
</dbReference>
<proteinExistence type="inferred from homology"/>
<dbReference type="PIRSF" id="PIRSF000779">
    <property type="entry name" value="RNA_pol_Rpb8"/>
    <property type="match status" value="1"/>
</dbReference>
<comment type="function">
    <text evidence="4 5">DNA-dependent RNA polymerase catalyzes the transcription of DNA into RNA using the four ribonucleoside triphosphates as substrates. Common component of RNA polymerases I, II and III which synthesize ribosomal RNA precursors, mRNA precursors and many functional non-coding RNAs, and small RNAs, such as 5S rRNA and tRNAs, respectively.</text>
</comment>
<dbReference type="Pfam" id="PF03870">
    <property type="entry name" value="RNA_pol_Rpb8"/>
    <property type="match status" value="1"/>
</dbReference>
<dbReference type="Gene3D" id="2.40.50.140">
    <property type="entry name" value="Nucleic acid-binding proteins"/>
    <property type="match status" value="1"/>
</dbReference>
<sequence length="150" mass="17023">MADILFEDIFEVKDIDSGGKKFLRVSRIFCESESFKMDLILDVNTQIYPMELGDKFRLKICTTLREDGKPDTGEFNQHDTAPSRADQFEYVMYGQVYRIEGDESGSETASTLSAYVSFGGLLMRLKGDANNLHGFKIDSSVYLLMKKLAF</sequence>
<evidence type="ECO:0000256" key="4">
    <source>
        <dbReference type="ARBA" id="ARBA00044496"/>
    </source>
</evidence>
<dbReference type="GO" id="GO:0005665">
    <property type="term" value="C:RNA polymerase II, core complex"/>
    <property type="evidence" value="ECO:0007669"/>
    <property type="project" value="UniProtKB-UniRule"/>
</dbReference>
<comment type="similarity">
    <text evidence="2 5">Belongs to the eukaryotic RPB8 RNA polymerase subunit family.</text>
</comment>
<evidence type="ECO:0000313" key="7">
    <source>
        <dbReference type="Proteomes" id="UP000663828"/>
    </source>
</evidence>
<reference evidence="6" key="1">
    <citation type="submission" date="2021-02" db="EMBL/GenBank/DDBJ databases">
        <authorList>
            <person name="Nowell W R."/>
        </authorList>
    </citation>
    <scope>NUCLEOTIDE SEQUENCE</scope>
</reference>
<dbReference type="SUPFAM" id="SSF50249">
    <property type="entry name" value="Nucleic acid-binding proteins"/>
    <property type="match status" value="1"/>
</dbReference>
<dbReference type="PANTHER" id="PTHR10917:SF0">
    <property type="entry name" value="DNA-DIRECTED RNA POLYMERASES I, II, AND III SUBUNIT RPABC3"/>
    <property type="match status" value="1"/>
</dbReference>
<keyword evidence="7" id="KW-1185">Reference proteome</keyword>
<dbReference type="EMBL" id="CAJNOR010000414">
    <property type="protein sequence ID" value="CAF0906903.1"/>
    <property type="molecule type" value="Genomic_DNA"/>
</dbReference>
<dbReference type="PANTHER" id="PTHR10917">
    <property type="entry name" value="DNA-DIRECTED RNA POLYMERASES I, II, AND III SUBUNIT RPABC3"/>
    <property type="match status" value="1"/>
</dbReference>
<evidence type="ECO:0000256" key="3">
    <source>
        <dbReference type="ARBA" id="ARBA00023242"/>
    </source>
</evidence>
<keyword evidence="3 5" id="KW-0539">Nucleus</keyword>